<protein>
    <submittedName>
        <fullName evidence="7">Peptidoglycan-binding domain 1</fullName>
    </submittedName>
</protein>
<reference evidence="7" key="1">
    <citation type="submission" date="2016-10" db="EMBL/GenBank/DDBJ databases">
        <authorList>
            <person name="de Groot N.N."/>
        </authorList>
    </citation>
    <scope>NUCLEOTIDE SEQUENCE</scope>
</reference>
<dbReference type="GO" id="GO:0071555">
    <property type="term" value="P:cell wall organization"/>
    <property type="evidence" value="ECO:0007669"/>
    <property type="project" value="UniProtKB-KW"/>
</dbReference>
<dbReference type="EMBL" id="FPKX01000067">
    <property type="protein sequence ID" value="SFZ98901.1"/>
    <property type="molecule type" value="Genomic_DNA"/>
</dbReference>
<feature type="domain" description="L,D-TPase catalytic" evidence="6">
    <location>
        <begin position="471"/>
        <end position="655"/>
    </location>
</feature>
<organism evidence="7">
    <name type="scientific">hydrothermal vent metagenome</name>
    <dbReference type="NCBI Taxonomy" id="652676"/>
    <lineage>
        <taxon>unclassified sequences</taxon>
        <taxon>metagenomes</taxon>
        <taxon>ecological metagenomes</taxon>
    </lineage>
</organism>
<dbReference type="GO" id="GO:0008360">
    <property type="term" value="P:regulation of cell shape"/>
    <property type="evidence" value="ECO:0007669"/>
    <property type="project" value="UniProtKB-KW"/>
</dbReference>
<dbReference type="CDD" id="cd16913">
    <property type="entry name" value="YkuD_like"/>
    <property type="match status" value="1"/>
</dbReference>
<evidence type="ECO:0000313" key="7">
    <source>
        <dbReference type="EMBL" id="SFZ98901.1"/>
    </source>
</evidence>
<evidence type="ECO:0000256" key="5">
    <source>
        <dbReference type="ARBA" id="ARBA00023316"/>
    </source>
</evidence>
<dbReference type="Gene3D" id="2.40.440.10">
    <property type="entry name" value="L,D-transpeptidase catalytic domain-like"/>
    <property type="match status" value="1"/>
</dbReference>
<keyword evidence="5" id="KW-0961">Cell wall biogenesis/degradation</keyword>
<evidence type="ECO:0000256" key="4">
    <source>
        <dbReference type="ARBA" id="ARBA00022984"/>
    </source>
</evidence>
<dbReference type="GO" id="GO:0016740">
    <property type="term" value="F:transferase activity"/>
    <property type="evidence" value="ECO:0007669"/>
    <property type="project" value="UniProtKB-KW"/>
</dbReference>
<dbReference type="Pfam" id="PF03734">
    <property type="entry name" value="YkuD"/>
    <property type="match status" value="1"/>
</dbReference>
<keyword evidence="3" id="KW-0133">Cell shape</keyword>
<comment type="pathway">
    <text evidence="1">Cell wall biogenesis; peptidoglycan biosynthesis.</text>
</comment>
<dbReference type="PANTHER" id="PTHR41533">
    <property type="entry name" value="L,D-TRANSPEPTIDASE HI_1667-RELATED"/>
    <property type="match status" value="1"/>
</dbReference>
<dbReference type="PANTHER" id="PTHR41533:SF2">
    <property type="entry name" value="BLR7131 PROTEIN"/>
    <property type="match status" value="1"/>
</dbReference>
<evidence type="ECO:0000259" key="6">
    <source>
        <dbReference type="PROSITE" id="PS52029"/>
    </source>
</evidence>
<name>A0A1W1EFW7_9ZZZZ</name>
<dbReference type="InterPro" id="IPR045380">
    <property type="entry name" value="LD_TPept_scaffold_dom"/>
</dbReference>
<keyword evidence="2" id="KW-0808">Transferase</keyword>
<dbReference type="SUPFAM" id="SSF141523">
    <property type="entry name" value="L,D-transpeptidase catalytic domain-like"/>
    <property type="match status" value="1"/>
</dbReference>
<dbReference type="PROSITE" id="PS52029">
    <property type="entry name" value="LD_TPASE"/>
    <property type="match status" value="1"/>
</dbReference>
<evidence type="ECO:0000256" key="1">
    <source>
        <dbReference type="ARBA" id="ARBA00004752"/>
    </source>
</evidence>
<gene>
    <name evidence="7" type="ORF">MNB_SV-5-304</name>
</gene>
<dbReference type="SUPFAM" id="SSF47090">
    <property type="entry name" value="PGBD-like"/>
    <property type="match status" value="1"/>
</dbReference>
<dbReference type="UniPathway" id="UPA00219"/>
<proteinExistence type="predicted"/>
<dbReference type="InterPro" id="IPR052905">
    <property type="entry name" value="LD-transpeptidase_YkuD-like"/>
</dbReference>
<dbReference type="InterPro" id="IPR005490">
    <property type="entry name" value="LD_TPept_cat_dom"/>
</dbReference>
<evidence type="ECO:0000256" key="2">
    <source>
        <dbReference type="ARBA" id="ARBA00022679"/>
    </source>
</evidence>
<evidence type="ECO:0000256" key="3">
    <source>
        <dbReference type="ARBA" id="ARBA00022960"/>
    </source>
</evidence>
<dbReference type="Gene3D" id="1.10.101.10">
    <property type="entry name" value="PGBD-like superfamily/PGBD"/>
    <property type="match status" value="1"/>
</dbReference>
<dbReference type="Pfam" id="PF20142">
    <property type="entry name" value="Scaffold"/>
    <property type="match status" value="1"/>
</dbReference>
<dbReference type="InterPro" id="IPR036365">
    <property type="entry name" value="PGBD-like_sf"/>
</dbReference>
<dbReference type="GO" id="GO:0009252">
    <property type="term" value="P:peptidoglycan biosynthetic process"/>
    <property type="evidence" value="ECO:0007669"/>
    <property type="project" value="UniProtKB-UniPathway"/>
</dbReference>
<dbReference type="InterPro" id="IPR038063">
    <property type="entry name" value="Transpep_catalytic_dom"/>
</dbReference>
<sequence length="704" mass="81882">MSIITKIKAITLAALLSFSFLSASVEDYQKIYKQDQQEFKSQMRQELIKQTADFRGKVKAIYIAIDYQPVWVDKDYLTQHTELLITELKEDFKKGLYKNLVSEYKKLLPDDNQIFLSDSIEDKAKVEIGIMKLYVKVIDNILKDHKSKHTPLSIIQKALAEQDLMSAVSSIDSERVMNEISSSDVNLTKLKENQEKYRKITKRLMGEDKKDRLSAMYELLEYRSIWITEKGLTKNTNDLFEQIENDISLDKNSTTYLKYQELKNADTPKEKEAIGVRELEIANLYQDYMSHLLYGSIDWKKFQKTLRSTMKHGVWRVHDILATPESLLIGAVKDKSLKSVFKRAKPDAAMYDRLLFGLEKYQKIVKNGGWEALPDFKNLKPGMKSSIVPALRERLRIEGDYVCDHNETGTRYKGCIVEAVKRFQGRHGLETKGFVGKMTRKALSQSAESKVAKIKLNIDRVKWLKRGSDQYHIFINIPSFSMYMFDGSDLLTEMRVIIGRKGHETPIFYGRVRTVVLNPYWRIPPSIIRHETVPKLQKDSGYADKKKIEIHTGYSEHSKRINPHKVNWHKYGKKLPPYKFMQSPGEFNALGKVKYLFPNKYSVYMHDTNQKHLFVKDNRALSHGCIRLHKPFDLLEVLSEIEPKINFEKTKEILSENKKTPYRLSATIPVDTIYLTTLVDKDGNVMFYEDVYGYDKLQFDTLIK</sequence>
<dbReference type="AlphaFoldDB" id="A0A1W1EFW7"/>
<keyword evidence="4" id="KW-0573">Peptidoglycan synthesis</keyword>
<dbReference type="InterPro" id="IPR036366">
    <property type="entry name" value="PGBDSf"/>
</dbReference>
<accession>A0A1W1EFW7</accession>